<keyword evidence="4" id="KW-0804">Transcription</keyword>
<dbReference type="PANTHER" id="PTHR30055">
    <property type="entry name" value="HTH-TYPE TRANSCRIPTIONAL REGULATOR RUTR"/>
    <property type="match status" value="1"/>
</dbReference>
<dbReference type="PANTHER" id="PTHR30055:SF234">
    <property type="entry name" value="HTH-TYPE TRANSCRIPTIONAL REGULATOR BETI"/>
    <property type="match status" value="1"/>
</dbReference>
<evidence type="ECO:0000313" key="8">
    <source>
        <dbReference type="RefSeq" id="WP_028310888.1"/>
    </source>
</evidence>
<dbReference type="GO" id="GO:0003700">
    <property type="term" value="F:DNA-binding transcription factor activity"/>
    <property type="evidence" value="ECO:0007669"/>
    <property type="project" value="TreeGrafter"/>
</dbReference>
<name>A0A8B6X2U8_9BURK</name>
<dbReference type="GO" id="GO:0000976">
    <property type="term" value="F:transcription cis-regulatory region binding"/>
    <property type="evidence" value="ECO:0007669"/>
    <property type="project" value="TreeGrafter"/>
</dbReference>
<dbReference type="InterPro" id="IPR050109">
    <property type="entry name" value="HTH-type_TetR-like_transc_reg"/>
</dbReference>
<keyword evidence="2" id="KW-0805">Transcription regulation</keyword>
<keyword evidence="1" id="KW-0678">Repressor</keyword>
<dbReference type="PRINTS" id="PR00455">
    <property type="entry name" value="HTHTETR"/>
</dbReference>
<organism evidence="7 8">
    <name type="scientific">Derxia gummosa DSM 723</name>
    <dbReference type="NCBI Taxonomy" id="1121388"/>
    <lineage>
        <taxon>Bacteria</taxon>
        <taxon>Pseudomonadati</taxon>
        <taxon>Pseudomonadota</taxon>
        <taxon>Betaproteobacteria</taxon>
        <taxon>Burkholderiales</taxon>
        <taxon>Alcaligenaceae</taxon>
        <taxon>Derxia</taxon>
    </lineage>
</organism>
<sequence length="198" mass="22063">MSSADADTDRARLRRTQILDAAAECFRRNGFHAASIAEISKAAGMSAGHIYNYFENKDAIVAAIVERGLDEFQEVFERFASADNLRDTMLAEVDHALECCLDLNECRLQLELCAEAGRNEHIATLVRRADAHMFDRFVGLMRSVLGPDMPQAEVDARVEAMFALFDGLSVRAVRHPEVDRQALAGSMRRMLAALFEPD</sequence>
<reference evidence="8" key="1">
    <citation type="journal article" date="2013" name="Cell. Signal.">
        <title>The underling mechanism of bacterial TetR/AcrR family transcriptional repressors.</title>
        <authorList>
            <person name="Deng W."/>
            <person name="Li C."/>
            <person name="Xie J."/>
        </authorList>
    </citation>
    <scope>NUCLEOTIDE SEQUENCE</scope>
</reference>
<keyword evidence="7" id="KW-1185">Reference proteome</keyword>
<evidence type="ECO:0000256" key="2">
    <source>
        <dbReference type="ARBA" id="ARBA00023015"/>
    </source>
</evidence>
<accession>A0A8B6X2U8</accession>
<dbReference type="Pfam" id="PF13977">
    <property type="entry name" value="TetR_C_6"/>
    <property type="match status" value="1"/>
</dbReference>
<feature type="domain" description="HTH tetR-type" evidence="6">
    <location>
        <begin position="12"/>
        <end position="72"/>
    </location>
</feature>
<dbReference type="SUPFAM" id="SSF46689">
    <property type="entry name" value="Homeodomain-like"/>
    <property type="match status" value="1"/>
</dbReference>
<dbReference type="Gene3D" id="1.10.357.10">
    <property type="entry name" value="Tetracycline Repressor, domain 2"/>
    <property type="match status" value="1"/>
</dbReference>
<dbReference type="InterPro" id="IPR001647">
    <property type="entry name" value="HTH_TetR"/>
</dbReference>
<evidence type="ECO:0000256" key="4">
    <source>
        <dbReference type="ARBA" id="ARBA00023163"/>
    </source>
</evidence>
<keyword evidence="3 5" id="KW-0238">DNA-binding</keyword>
<dbReference type="InterPro" id="IPR036271">
    <property type="entry name" value="Tet_transcr_reg_TetR-rel_C_sf"/>
</dbReference>
<evidence type="ECO:0000256" key="1">
    <source>
        <dbReference type="ARBA" id="ARBA00022491"/>
    </source>
</evidence>
<proteinExistence type="predicted"/>
<dbReference type="RefSeq" id="WP_028310888.1">
    <property type="nucleotide sequence ID" value="NZ_AXWS01000008.1"/>
</dbReference>
<evidence type="ECO:0000256" key="5">
    <source>
        <dbReference type="PROSITE-ProRule" id="PRU00335"/>
    </source>
</evidence>
<dbReference type="Pfam" id="PF00440">
    <property type="entry name" value="TetR_N"/>
    <property type="match status" value="1"/>
</dbReference>
<dbReference type="AlphaFoldDB" id="A0A8B6X2U8"/>
<dbReference type="InterPro" id="IPR009057">
    <property type="entry name" value="Homeodomain-like_sf"/>
</dbReference>
<feature type="DNA-binding region" description="H-T-H motif" evidence="5">
    <location>
        <begin position="35"/>
        <end position="54"/>
    </location>
</feature>
<evidence type="ECO:0000256" key="3">
    <source>
        <dbReference type="ARBA" id="ARBA00023125"/>
    </source>
</evidence>
<dbReference type="Proteomes" id="UP000675920">
    <property type="component" value="Unplaced"/>
</dbReference>
<reference evidence="8" key="2">
    <citation type="submission" date="2025-08" db="UniProtKB">
        <authorList>
            <consortium name="RefSeq"/>
        </authorList>
    </citation>
    <scope>IDENTIFICATION</scope>
</reference>
<dbReference type="OrthoDB" id="5523834at2"/>
<dbReference type="PROSITE" id="PS50977">
    <property type="entry name" value="HTH_TETR_2"/>
    <property type="match status" value="1"/>
</dbReference>
<evidence type="ECO:0000313" key="7">
    <source>
        <dbReference type="Proteomes" id="UP000675920"/>
    </source>
</evidence>
<dbReference type="SUPFAM" id="SSF48498">
    <property type="entry name" value="Tetracyclin repressor-like, C-terminal domain"/>
    <property type="match status" value="1"/>
</dbReference>
<evidence type="ECO:0000259" key="6">
    <source>
        <dbReference type="PROSITE" id="PS50977"/>
    </source>
</evidence>
<dbReference type="InterPro" id="IPR039538">
    <property type="entry name" value="BetI_C"/>
</dbReference>
<protein>
    <submittedName>
        <fullName evidence="8">TetR/AcrR family transcriptional regulator</fullName>
    </submittedName>
</protein>